<evidence type="ECO:0000256" key="10">
    <source>
        <dbReference type="ARBA" id="ARBA00022963"/>
    </source>
</evidence>
<dbReference type="Pfam" id="PF01764">
    <property type="entry name" value="Lipase_3"/>
    <property type="match status" value="1"/>
</dbReference>
<dbReference type="AlphaFoldDB" id="A0A9P4LYA9"/>
<keyword evidence="9" id="KW-0378">Hydrolase</keyword>
<evidence type="ECO:0000313" key="22">
    <source>
        <dbReference type="Proteomes" id="UP000799776"/>
    </source>
</evidence>
<dbReference type="SUPFAM" id="SSF53474">
    <property type="entry name" value="alpha/beta-Hydrolases"/>
    <property type="match status" value="1"/>
</dbReference>
<keyword evidence="13" id="KW-0072">Autophagy</keyword>
<gene>
    <name evidence="21" type="ORF">K490DRAFT_39266</name>
</gene>
<comment type="caution">
    <text evidence="21">The sequence shown here is derived from an EMBL/GenBank/DDBJ whole genome shotgun (WGS) entry which is preliminary data.</text>
</comment>
<organism evidence="21 22">
    <name type="scientific">Saccharata proteae CBS 121410</name>
    <dbReference type="NCBI Taxonomy" id="1314787"/>
    <lineage>
        <taxon>Eukaryota</taxon>
        <taxon>Fungi</taxon>
        <taxon>Dikarya</taxon>
        <taxon>Ascomycota</taxon>
        <taxon>Pezizomycotina</taxon>
        <taxon>Dothideomycetes</taxon>
        <taxon>Dothideomycetes incertae sedis</taxon>
        <taxon>Botryosphaeriales</taxon>
        <taxon>Saccharataceae</taxon>
        <taxon>Saccharata</taxon>
    </lineage>
</organism>
<keyword evidence="14" id="KW-0443">Lipid metabolism</keyword>
<dbReference type="PANTHER" id="PTHR47175:SF2">
    <property type="entry name" value="LIPASE ATG15-RELATED"/>
    <property type="match status" value="1"/>
</dbReference>
<sequence length="564" mass="61273">MEGRHNWLRLFYSRAAPIIAAIIVFCIAIAEAGVEEQRPLLPVIPSTPAEESSSQVLDLRLRHVFHHGLYLHPDLHRRIDVGPQASVWLEEEDGSKRQTTLQTRVRAQPMAIHRLHNRSPARLDALMDEAQQFGERLSLPSSAWTVDEVPGPNVSDKDTVLSFARMASNSYIMEPNTGDWYDVGGGFNYTEDFGWEKDGLRGHIFADITNKTVVISLKGTTIPYLIDDPSSTKDKINDNLFFSCCCAQGGSVLWKQVCDCKTSTYTCNSACLKKALRRKNRYYSAGRDLYHNVSATYPNADIIFAGHSLGGAVSSLLGLTYGHPAITFESPGEAMVAARLGLPTPPAYHVGADGQRVSTGGFHFGNTADPIFMGTCNGLSATCPFKGFAFESVCHTGMTCEYDTVKDFGWHSFIGNHKITTVIDDVISKYDKPAECKIIDDCSDCPLWKYYEGDGPSSTTSSSATSIPSPTTSTATSTTTCKTPGWWGCRDSSTTSTAMTASTTATSTTTCKTPGWWGCRDASTTSTVMTTSTTTTTCHTPGWFGGCRDSTSTVDARVTSAPGL</sequence>
<protein>
    <recommendedName>
        <fullName evidence="6">triacylglycerol lipase</fullName>
        <ecNumber evidence="6">3.1.1.3</ecNumber>
    </recommendedName>
    <alternativeName>
        <fullName evidence="18">Autophagy-related protein 15</fullName>
    </alternativeName>
</protein>
<dbReference type="GO" id="GO:0032585">
    <property type="term" value="C:multivesicular body membrane"/>
    <property type="evidence" value="ECO:0007669"/>
    <property type="project" value="UniProtKB-SubCell"/>
</dbReference>
<keyword evidence="22" id="KW-1185">Reference proteome</keyword>
<name>A0A9P4LYA9_9PEZI</name>
<evidence type="ECO:0000256" key="3">
    <source>
        <dbReference type="ARBA" id="ARBA00004343"/>
    </source>
</evidence>
<keyword evidence="16" id="KW-0325">Glycoprotein</keyword>
<evidence type="ECO:0000256" key="18">
    <source>
        <dbReference type="ARBA" id="ARBA00029828"/>
    </source>
</evidence>
<keyword evidence="10" id="KW-0442">Lipid degradation</keyword>
<dbReference type="FunFam" id="3.40.50.1820:FF:000129">
    <property type="entry name" value="Autophagy related lipase Atg15, putative"/>
    <property type="match status" value="1"/>
</dbReference>
<evidence type="ECO:0000256" key="12">
    <source>
        <dbReference type="ARBA" id="ARBA00022989"/>
    </source>
</evidence>
<dbReference type="Proteomes" id="UP000799776">
    <property type="component" value="Unassembled WGS sequence"/>
</dbReference>
<dbReference type="GO" id="GO:0006660">
    <property type="term" value="P:phosphatidylserine catabolic process"/>
    <property type="evidence" value="ECO:0007669"/>
    <property type="project" value="TreeGrafter"/>
</dbReference>
<dbReference type="GO" id="GO:0004806">
    <property type="term" value="F:triacylglycerol lipase activity"/>
    <property type="evidence" value="ECO:0007669"/>
    <property type="project" value="UniProtKB-EC"/>
</dbReference>
<evidence type="ECO:0000313" key="21">
    <source>
        <dbReference type="EMBL" id="KAF2088619.1"/>
    </source>
</evidence>
<dbReference type="InterPro" id="IPR002921">
    <property type="entry name" value="Fungal_lipase-type"/>
</dbReference>
<dbReference type="OrthoDB" id="58570at2759"/>
<evidence type="ECO:0000256" key="4">
    <source>
        <dbReference type="ARBA" id="ARBA00010701"/>
    </source>
</evidence>
<keyword evidence="11" id="KW-0735">Signal-anchor</keyword>
<dbReference type="GO" id="GO:0034727">
    <property type="term" value="P:piecemeal microautophagy of the nucleus"/>
    <property type="evidence" value="ECO:0007669"/>
    <property type="project" value="TreeGrafter"/>
</dbReference>
<evidence type="ECO:0000256" key="2">
    <source>
        <dbReference type="ARBA" id="ARBA00004270"/>
    </source>
</evidence>
<reference evidence="21" key="1">
    <citation type="journal article" date="2020" name="Stud. Mycol.">
        <title>101 Dothideomycetes genomes: a test case for predicting lifestyles and emergence of pathogens.</title>
        <authorList>
            <person name="Haridas S."/>
            <person name="Albert R."/>
            <person name="Binder M."/>
            <person name="Bloem J."/>
            <person name="Labutti K."/>
            <person name="Salamov A."/>
            <person name="Andreopoulos B."/>
            <person name="Baker S."/>
            <person name="Barry K."/>
            <person name="Bills G."/>
            <person name="Bluhm B."/>
            <person name="Cannon C."/>
            <person name="Castanera R."/>
            <person name="Culley D."/>
            <person name="Daum C."/>
            <person name="Ezra D."/>
            <person name="Gonzalez J."/>
            <person name="Henrissat B."/>
            <person name="Kuo A."/>
            <person name="Liang C."/>
            <person name="Lipzen A."/>
            <person name="Lutzoni F."/>
            <person name="Magnuson J."/>
            <person name="Mondo S."/>
            <person name="Nolan M."/>
            <person name="Ohm R."/>
            <person name="Pangilinan J."/>
            <person name="Park H.-J."/>
            <person name="Ramirez L."/>
            <person name="Alfaro M."/>
            <person name="Sun H."/>
            <person name="Tritt A."/>
            <person name="Yoshinaga Y."/>
            <person name="Zwiers L.-H."/>
            <person name="Turgeon B."/>
            <person name="Goodwin S."/>
            <person name="Spatafora J."/>
            <person name="Crous P."/>
            <person name="Grigoriev I."/>
        </authorList>
    </citation>
    <scope>NUCLEOTIDE SEQUENCE</scope>
    <source>
        <strain evidence="21">CBS 121410</strain>
    </source>
</reference>
<dbReference type="GO" id="GO:0004620">
    <property type="term" value="F:phospholipase activity"/>
    <property type="evidence" value="ECO:0007669"/>
    <property type="project" value="TreeGrafter"/>
</dbReference>
<comment type="catalytic activity">
    <reaction evidence="1">
        <text>a triacylglycerol + H2O = a diacylglycerol + a fatty acid + H(+)</text>
        <dbReference type="Rhea" id="RHEA:12044"/>
        <dbReference type="ChEBI" id="CHEBI:15377"/>
        <dbReference type="ChEBI" id="CHEBI:15378"/>
        <dbReference type="ChEBI" id="CHEBI:17855"/>
        <dbReference type="ChEBI" id="CHEBI:18035"/>
        <dbReference type="ChEBI" id="CHEBI:28868"/>
        <dbReference type="EC" id="3.1.1.3"/>
    </reaction>
</comment>
<keyword evidence="12" id="KW-1133">Transmembrane helix</keyword>
<keyword evidence="15" id="KW-0472">Membrane</keyword>
<dbReference type="GO" id="GO:0034496">
    <property type="term" value="P:multivesicular body membrane disassembly"/>
    <property type="evidence" value="ECO:0007669"/>
    <property type="project" value="TreeGrafter"/>
</dbReference>
<evidence type="ECO:0000256" key="15">
    <source>
        <dbReference type="ARBA" id="ARBA00023136"/>
    </source>
</evidence>
<evidence type="ECO:0000256" key="1">
    <source>
        <dbReference type="ARBA" id="ARBA00001024"/>
    </source>
</evidence>
<evidence type="ECO:0000256" key="17">
    <source>
        <dbReference type="ARBA" id="ARBA00024663"/>
    </source>
</evidence>
<evidence type="ECO:0000256" key="11">
    <source>
        <dbReference type="ARBA" id="ARBA00022968"/>
    </source>
</evidence>
<comment type="similarity">
    <text evidence="4">Belongs to the AB hydrolase superfamily. Lipase family.</text>
</comment>
<proteinExistence type="inferred from homology"/>
<dbReference type="GO" id="GO:0005775">
    <property type="term" value="C:vacuolar lumen"/>
    <property type="evidence" value="ECO:0007669"/>
    <property type="project" value="TreeGrafter"/>
</dbReference>
<accession>A0A9P4LYA9</accession>
<comment type="subunit">
    <text evidence="5">Binds to both phosphatidylinositol (PI) and phosphatidylinositol 3,5-bisphosphate (PIP2).</text>
</comment>
<evidence type="ECO:0000256" key="13">
    <source>
        <dbReference type="ARBA" id="ARBA00023006"/>
    </source>
</evidence>
<dbReference type="PANTHER" id="PTHR47175">
    <property type="entry name" value="LIPASE ATG15-RELATED"/>
    <property type="match status" value="1"/>
</dbReference>
<dbReference type="EC" id="3.1.1.3" evidence="6"/>
<evidence type="ECO:0000256" key="19">
    <source>
        <dbReference type="SAM" id="MobiDB-lite"/>
    </source>
</evidence>
<dbReference type="Gene3D" id="3.40.50.1820">
    <property type="entry name" value="alpha/beta hydrolase"/>
    <property type="match status" value="1"/>
</dbReference>
<dbReference type="InterPro" id="IPR050805">
    <property type="entry name" value="ATG15_Lipase"/>
</dbReference>
<feature type="region of interest" description="Disordered" evidence="19">
    <location>
        <begin position="457"/>
        <end position="478"/>
    </location>
</feature>
<evidence type="ECO:0000256" key="7">
    <source>
        <dbReference type="ARBA" id="ARBA00022692"/>
    </source>
</evidence>
<dbReference type="EMBL" id="ML978716">
    <property type="protein sequence ID" value="KAF2088619.1"/>
    <property type="molecule type" value="Genomic_DNA"/>
</dbReference>
<evidence type="ECO:0000256" key="5">
    <source>
        <dbReference type="ARBA" id="ARBA00011137"/>
    </source>
</evidence>
<comment type="function">
    <text evidence="17">Lipase which is essential for lysis of subvacuolar cytoplasm to vacuole targeted bodies and intravacuolar autophagic bodies. Involved in the lysis of intravacuolar multivesicular body (MVB) vesicles. The intravacuolar membrane disintegration by ATG15 is critical to life span extension.</text>
</comment>
<keyword evidence="8" id="KW-0967">Endosome</keyword>
<keyword evidence="7" id="KW-0812">Transmembrane</keyword>
<feature type="domain" description="Fungal lipase-type" evidence="20">
    <location>
        <begin position="291"/>
        <end position="320"/>
    </location>
</feature>
<dbReference type="CDD" id="cd00519">
    <property type="entry name" value="Lipase_3"/>
    <property type="match status" value="1"/>
</dbReference>
<dbReference type="GO" id="GO:0046461">
    <property type="term" value="P:neutral lipid catabolic process"/>
    <property type="evidence" value="ECO:0007669"/>
    <property type="project" value="TreeGrafter"/>
</dbReference>
<evidence type="ECO:0000256" key="6">
    <source>
        <dbReference type="ARBA" id="ARBA00013279"/>
    </source>
</evidence>
<evidence type="ECO:0000259" key="20">
    <source>
        <dbReference type="Pfam" id="PF01764"/>
    </source>
</evidence>
<evidence type="ECO:0000256" key="8">
    <source>
        <dbReference type="ARBA" id="ARBA00022753"/>
    </source>
</evidence>
<comment type="subcellular location">
    <subcellularLocation>
        <location evidence="3">Endosome</location>
        <location evidence="3">Multivesicular body membrane</location>
        <topology evidence="3">Single-pass type II membrane protein</topology>
    </subcellularLocation>
    <subcellularLocation>
        <location evidence="2">Prevacuolar compartment membrane</location>
        <topology evidence="2">Single-pass type II membrane protein</topology>
    </subcellularLocation>
</comment>
<evidence type="ECO:0000256" key="16">
    <source>
        <dbReference type="ARBA" id="ARBA00023180"/>
    </source>
</evidence>
<dbReference type="InterPro" id="IPR029058">
    <property type="entry name" value="AB_hydrolase_fold"/>
</dbReference>
<evidence type="ECO:0000256" key="14">
    <source>
        <dbReference type="ARBA" id="ARBA00023098"/>
    </source>
</evidence>
<evidence type="ECO:0000256" key="9">
    <source>
        <dbReference type="ARBA" id="ARBA00022801"/>
    </source>
</evidence>